<gene>
    <name evidence="2" type="ORF">KFL_000810070</name>
</gene>
<feature type="compositionally biased region" description="Polar residues" evidence="1">
    <location>
        <begin position="191"/>
        <end position="200"/>
    </location>
</feature>
<evidence type="ECO:0000313" key="2">
    <source>
        <dbReference type="EMBL" id="GAQ81466.1"/>
    </source>
</evidence>
<dbReference type="Proteomes" id="UP000054558">
    <property type="component" value="Unassembled WGS sequence"/>
</dbReference>
<feature type="compositionally biased region" description="Polar residues" evidence="1">
    <location>
        <begin position="287"/>
        <end position="297"/>
    </location>
</feature>
<evidence type="ECO:0000256" key="1">
    <source>
        <dbReference type="SAM" id="MobiDB-lite"/>
    </source>
</evidence>
<accession>A0A1Y1HY62</accession>
<reference evidence="2 3" key="1">
    <citation type="journal article" date="2014" name="Nat. Commun.">
        <title>Klebsormidium flaccidum genome reveals primary factors for plant terrestrial adaptation.</title>
        <authorList>
            <person name="Hori K."/>
            <person name="Maruyama F."/>
            <person name="Fujisawa T."/>
            <person name="Togashi T."/>
            <person name="Yamamoto N."/>
            <person name="Seo M."/>
            <person name="Sato S."/>
            <person name="Yamada T."/>
            <person name="Mori H."/>
            <person name="Tajima N."/>
            <person name="Moriyama T."/>
            <person name="Ikeuchi M."/>
            <person name="Watanabe M."/>
            <person name="Wada H."/>
            <person name="Kobayashi K."/>
            <person name="Saito M."/>
            <person name="Masuda T."/>
            <person name="Sasaki-Sekimoto Y."/>
            <person name="Mashiguchi K."/>
            <person name="Awai K."/>
            <person name="Shimojima M."/>
            <person name="Masuda S."/>
            <person name="Iwai M."/>
            <person name="Nobusawa T."/>
            <person name="Narise T."/>
            <person name="Kondo S."/>
            <person name="Saito H."/>
            <person name="Sato R."/>
            <person name="Murakawa M."/>
            <person name="Ihara Y."/>
            <person name="Oshima-Yamada Y."/>
            <person name="Ohtaka K."/>
            <person name="Satoh M."/>
            <person name="Sonobe K."/>
            <person name="Ishii M."/>
            <person name="Ohtani R."/>
            <person name="Kanamori-Sato M."/>
            <person name="Honoki R."/>
            <person name="Miyazaki D."/>
            <person name="Mochizuki H."/>
            <person name="Umetsu J."/>
            <person name="Higashi K."/>
            <person name="Shibata D."/>
            <person name="Kamiya Y."/>
            <person name="Sato N."/>
            <person name="Nakamura Y."/>
            <person name="Tabata S."/>
            <person name="Ida S."/>
            <person name="Kurokawa K."/>
            <person name="Ohta H."/>
        </authorList>
    </citation>
    <scope>NUCLEOTIDE SEQUENCE [LARGE SCALE GENOMIC DNA]</scope>
    <source>
        <strain evidence="2 3">NIES-2285</strain>
    </source>
</reference>
<dbReference type="EMBL" id="DF237030">
    <property type="protein sequence ID" value="GAQ81466.1"/>
    <property type="molecule type" value="Genomic_DNA"/>
</dbReference>
<sequence length="350" mass="37331">MGQMNLPADNGSVTWVPLHVTALAAVAEQDEGMTIRARKLRDRAERCPTNSAARGVAEEALLRLGAALRARATELKSFYESIILEDRSVLFERERLRLQRLLKALEAPLAVRPPIKPLPVNTSDTLSAQGLGALLWKKTGGALATVHSAPSTPKGTSRRHQSFAAPPDAPPVLQLPAKPALRLHSLRGTPPFQTGPTSPRSGMKSPRGAMSPRTGSPPASSLRPAALGPNYVPSPLQGVAFPEPPSPPAAPSGRSHSKKRSFALPDDAFSLDATSPEDSPGELTGVPGTTESSSLEQGNLEPGTPIEPLEEPSNKSKESDPGRVVELVVKLTADEFEELMRLARQRTREV</sequence>
<proteinExistence type="predicted"/>
<feature type="compositionally biased region" description="Basic and acidic residues" evidence="1">
    <location>
        <begin position="312"/>
        <end position="323"/>
    </location>
</feature>
<name>A0A1Y1HY62_KLENI</name>
<organism evidence="2 3">
    <name type="scientific">Klebsormidium nitens</name>
    <name type="common">Green alga</name>
    <name type="synonym">Ulothrix nitens</name>
    <dbReference type="NCBI Taxonomy" id="105231"/>
    <lineage>
        <taxon>Eukaryota</taxon>
        <taxon>Viridiplantae</taxon>
        <taxon>Streptophyta</taxon>
        <taxon>Klebsormidiophyceae</taxon>
        <taxon>Klebsormidiales</taxon>
        <taxon>Klebsormidiaceae</taxon>
        <taxon>Klebsormidium</taxon>
    </lineage>
</organism>
<dbReference type="AlphaFoldDB" id="A0A1Y1HY62"/>
<evidence type="ECO:0000313" key="3">
    <source>
        <dbReference type="Proteomes" id="UP000054558"/>
    </source>
</evidence>
<feature type="region of interest" description="Disordered" evidence="1">
    <location>
        <begin position="145"/>
        <end position="323"/>
    </location>
</feature>
<keyword evidence="3" id="KW-1185">Reference proteome</keyword>
<protein>
    <submittedName>
        <fullName evidence="2">Uncharacterized protein</fullName>
    </submittedName>
</protein>